<feature type="transmembrane region" description="Helical" evidence="6">
    <location>
        <begin position="134"/>
        <end position="154"/>
    </location>
</feature>
<dbReference type="Proteomes" id="UP001500957">
    <property type="component" value="Unassembled WGS sequence"/>
</dbReference>
<feature type="transmembrane region" description="Helical" evidence="6">
    <location>
        <begin position="332"/>
        <end position="353"/>
    </location>
</feature>
<feature type="transmembrane region" description="Helical" evidence="6">
    <location>
        <begin position="185"/>
        <end position="209"/>
    </location>
</feature>
<feature type="transmembrane region" description="Helical" evidence="6">
    <location>
        <begin position="306"/>
        <end position="326"/>
    </location>
</feature>
<keyword evidence="3 6" id="KW-0812">Transmembrane</keyword>
<feature type="transmembrane region" description="Helical" evidence="6">
    <location>
        <begin position="247"/>
        <end position="267"/>
    </location>
</feature>
<comment type="caution">
    <text evidence="8">The sequence shown here is derived from an EMBL/GenBank/DDBJ whole genome shotgun (WGS) entry which is preliminary data.</text>
</comment>
<dbReference type="EMBL" id="BAAAHE010000028">
    <property type="protein sequence ID" value="GAA0627205.1"/>
    <property type="molecule type" value="Genomic_DNA"/>
</dbReference>
<proteinExistence type="predicted"/>
<feature type="transmembrane region" description="Helical" evidence="6">
    <location>
        <begin position="273"/>
        <end position="294"/>
    </location>
</feature>
<sequence length="375" mass="38674">MLERSGSALYSALAFMVSYLPGIVGSVALGPLADRLPRRALMIWCDLARAVVVAVLALSVATEAPLWLLTGLLLFAELFSAPFDAARAALVPDVLTDPADFHAGSGISRTLFQLNQTVGLALGGLVAYGASAQLALWLDVASYLVSAVILLVGVQHRPAALAGAPRGPDVRVAVRSVLDDPVRRVFIALGWAAGGVLIAPEAVALAYAVEHDSERMGGALIASLPAGAALGAWLIARYPPIIAVRMIRPLLAAGCVPLLLSGLDLGVYPTMALWFAAGICQAFLLPIMVVVTLLTPAERRGAVGGLAAAGFNAAIAISFVLAGWAADVFTPADSVFAAGTLGLFVLLAAHLAWPGRELDAVLDPAPAESSQEPSR</sequence>
<dbReference type="Pfam" id="PF07690">
    <property type="entry name" value="MFS_1"/>
    <property type="match status" value="1"/>
</dbReference>
<dbReference type="InterPro" id="IPR020846">
    <property type="entry name" value="MFS_dom"/>
</dbReference>
<evidence type="ECO:0000256" key="2">
    <source>
        <dbReference type="ARBA" id="ARBA00022475"/>
    </source>
</evidence>
<accession>A0ABN1H2I0</accession>
<protein>
    <submittedName>
        <fullName evidence="8">MFS transporter</fullName>
    </submittedName>
</protein>
<feature type="transmembrane region" description="Helical" evidence="6">
    <location>
        <begin position="12"/>
        <end position="33"/>
    </location>
</feature>
<comment type="subcellular location">
    <subcellularLocation>
        <location evidence="1">Cell membrane</location>
        <topology evidence="1">Multi-pass membrane protein</topology>
    </subcellularLocation>
</comment>
<gene>
    <name evidence="8" type="ORF">GCM10009547_33430</name>
</gene>
<evidence type="ECO:0000256" key="5">
    <source>
        <dbReference type="ARBA" id="ARBA00023136"/>
    </source>
</evidence>
<evidence type="ECO:0000313" key="9">
    <source>
        <dbReference type="Proteomes" id="UP001500957"/>
    </source>
</evidence>
<feature type="domain" description="Major facilitator superfamily (MFS) profile" evidence="7">
    <location>
        <begin position="1"/>
        <end position="158"/>
    </location>
</feature>
<dbReference type="PANTHER" id="PTHR23513:SF6">
    <property type="entry name" value="MAJOR FACILITATOR SUPERFAMILY ASSOCIATED DOMAIN-CONTAINING PROTEIN"/>
    <property type="match status" value="1"/>
</dbReference>
<reference evidence="8 9" key="1">
    <citation type="journal article" date="2019" name="Int. J. Syst. Evol. Microbiol.">
        <title>The Global Catalogue of Microorganisms (GCM) 10K type strain sequencing project: providing services to taxonomists for standard genome sequencing and annotation.</title>
        <authorList>
            <consortium name="The Broad Institute Genomics Platform"/>
            <consortium name="The Broad Institute Genome Sequencing Center for Infectious Disease"/>
            <person name="Wu L."/>
            <person name="Ma J."/>
        </authorList>
    </citation>
    <scope>NUCLEOTIDE SEQUENCE [LARGE SCALE GENOMIC DNA]</scope>
    <source>
        <strain evidence="8 9">JCM 10671</strain>
    </source>
</reference>
<dbReference type="InterPro" id="IPR036259">
    <property type="entry name" value="MFS_trans_sf"/>
</dbReference>
<feature type="transmembrane region" description="Helical" evidence="6">
    <location>
        <begin position="215"/>
        <end position="235"/>
    </location>
</feature>
<keyword evidence="2" id="KW-1003">Cell membrane</keyword>
<keyword evidence="5 6" id="KW-0472">Membrane</keyword>
<name>A0ABN1H2I0_9ACTN</name>
<dbReference type="PROSITE" id="PS50850">
    <property type="entry name" value="MFS"/>
    <property type="match status" value="1"/>
</dbReference>
<keyword evidence="9" id="KW-1185">Reference proteome</keyword>
<evidence type="ECO:0000313" key="8">
    <source>
        <dbReference type="EMBL" id="GAA0627205.1"/>
    </source>
</evidence>
<keyword evidence="4 6" id="KW-1133">Transmembrane helix</keyword>
<dbReference type="SUPFAM" id="SSF103473">
    <property type="entry name" value="MFS general substrate transporter"/>
    <property type="match status" value="1"/>
</dbReference>
<evidence type="ECO:0000256" key="4">
    <source>
        <dbReference type="ARBA" id="ARBA00022989"/>
    </source>
</evidence>
<dbReference type="Gene3D" id="1.20.1250.20">
    <property type="entry name" value="MFS general substrate transporter like domains"/>
    <property type="match status" value="1"/>
</dbReference>
<dbReference type="PANTHER" id="PTHR23513">
    <property type="entry name" value="INTEGRAL MEMBRANE EFFLUX PROTEIN-RELATED"/>
    <property type="match status" value="1"/>
</dbReference>
<evidence type="ECO:0000256" key="3">
    <source>
        <dbReference type="ARBA" id="ARBA00022692"/>
    </source>
</evidence>
<evidence type="ECO:0000259" key="7">
    <source>
        <dbReference type="PROSITE" id="PS50850"/>
    </source>
</evidence>
<evidence type="ECO:0000256" key="1">
    <source>
        <dbReference type="ARBA" id="ARBA00004651"/>
    </source>
</evidence>
<evidence type="ECO:0000256" key="6">
    <source>
        <dbReference type="SAM" id="Phobius"/>
    </source>
</evidence>
<dbReference type="InterPro" id="IPR011701">
    <property type="entry name" value="MFS"/>
</dbReference>
<organism evidence="8 9">
    <name type="scientific">Sporichthya brevicatena</name>
    <dbReference type="NCBI Taxonomy" id="171442"/>
    <lineage>
        <taxon>Bacteria</taxon>
        <taxon>Bacillati</taxon>
        <taxon>Actinomycetota</taxon>
        <taxon>Actinomycetes</taxon>
        <taxon>Sporichthyales</taxon>
        <taxon>Sporichthyaceae</taxon>
        <taxon>Sporichthya</taxon>
    </lineage>
</organism>